<keyword evidence="6" id="KW-0966">Cell projection</keyword>
<proteinExistence type="inferred from homology"/>
<evidence type="ECO:0000313" key="7">
    <source>
        <dbReference type="Proteomes" id="UP000314616"/>
    </source>
</evidence>
<comment type="subcellular location">
    <subcellularLocation>
        <location evidence="1">Bacterial flagellum</location>
    </subcellularLocation>
</comment>
<sequence>MIGRVTQQGLQFSALRNLQQNLGRMSDLQLQLSSGKVITKASDDPAGMVDAMRIRSDRRANTQHARNVQDGVGWLTTVDSAVNTSLSLLRRARDLTVQAGNSGALSDSAREAIAIELEQTAEALREQANAQYLGRSVFAGTSNAGEAFTNNGDGTYAFNGTPGAAVERRVADNTAARVDSVGTAVFGVPGDTVFETLNMIAAGLRSGTPPTVPTLTASAGLDAIDNHMNAMLKEVASVGARTNQIENAREAIADRKVMLDSQLSDVEDADLAATIVELQMQEVAYASALNATSRALQPSLLDFLR</sequence>
<dbReference type="KEGG" id="gyu:FE374_02385"/>
<gene>
    <name evidence="6" type="primary">flgL</name>
    <name evidence="6" type="ORF">FE374_02385</name>
</gene>
<dbReference type="RefSeq" id="WP_139927070.1">
    <property type="nucleotide sequence ID" value="NZ_CP040915.1"/>
</dbReference>
<organism evidence="6 7">
    <name type="scientific">Georgenia yuyongxinii</name>
    <dbReference type="NCBI Taxonomy" id="2589797"/>
    <lineage>
        <taxon>Bacteria</taxon>
        <taxon>Bacillati</taxon>
        <taxon>Actinomycetota</taxon>
        <taxon>Actinomycetes</taxon>
        <taxon>Micrococcales</taxon>
        <taxon>Bogoriellaceae</taxon>
        <taxon>Georgenia</taxon>
    </lineage>
</organism>
<dbReference type="GO" id="GO:0005198">
    <property type="term" value="F:structural molecule activity"/>
    <property type="evidence" value="ECO:0007669"/>
    <property type="project" value="InterPro"/>
</dbReference>
<dbReference type="InterPro" id="IPR013384">
    <property type="entry name" value="Flagell_FlgL"/>
</dbReference>
<evidence type="ECO:0000256" key="1">
    <source>
        <dbReference type="ARBA" id="ARBA00004365"/>
    </source>
</evidence>
<evidence type="ECO:0000313" key="6">
    <source>
        <dbReference type="EMBL" id="QDC23628.1"/>
    </source>
</evidence>
<comment type="similarity">
    <text evidence="2">Belongs to the bacterial flagellin family.</text>
</comment>
<dbReference type="OrthoDB" id="9758307at2"/>
<evidence type="ECO:0000259" key="5">
    <source>
        <dbReference type="Pfam" id="PF00700"/>
    </source>
</evidence>
<dbReference type="InterPro" id="IPR046358">
    <property type="entry name" value="Flagellin_C"/>
</dbReference>
<evidence type="ECO:0000256" key="2">
    <source>
        <dbReference type="ARBA" id="ARBA00005709"/>
    </source>
</evidence>
<dbReference type="InterPro" id="IPR001029">
    <property type="entry name" value="Flagellin_N"/>
</dbReference>
<name>A0A5B8BZC0_9MICO</name>
<dbReference type="EMBL" id="CP040915">
    <property type="protein sequence ID" value="QDC23628.1"/>
    <property type="molecule type" value="Genomic_DNA"/>
</dbReference>
<keyword evidence="3" id="KW-0975">Bacterial flagellum</keyword>
<feature type="domain" description="Flagellin N-terminal" evidence="4">
    <location>
        <begin position="8"/>
        <end position="141"/>
    </location>
</feature>
<evidence type="ECO:0000259" key="4">
    <source>
        <dbReference type="Pfam" id="PF00669"/>
    </source>
</evidence>
<dbReference type="Pfam" id="PF00700">
    <property type="entry name" value="Flagellin_C"/>
    <property type="match status" value="1"/>
</dbReference>
<protein>
    <submittedName>
        <fullName evidence="6">Flagellar hook-associated protein 3</fullName>
    </submittedName>
</protein>
<keyword evidence="6" id="KW-0969">Cilium</keyword>
<dbReference type="SUPFAM" id="SSF64518">
    <property type="entry name" value="Phase 1 flagellin"/>
    <property type="match status" value="1"/>
</dbReference>
<feature type="domain" description="Flagellin C-terminal" evidence="5">
    <location>
        <begin position="221"/>
        <end position="304"/>
    </location>
</feature>
<dbReference type="Proteomes" id="UP000314616">
    <property type="component" value="Chromosome"/>
</dbReference>
<dbReference type="GO" id="GO:0071973">
    <property type="term" value="P:bacterial-type flagellum-dependent cell motility"/>
    <property type="evidence" value="ECO:0007669"/>
    <property type="project" value="InterPro"/>
</dbReference>
<dbReference type="InterPro" id="IPR001492">
    <property type="entry name" value="Flagellin"/>
</dbReference>
<dbReference type="PANTHER" id="PTHR42792:SF1">
    <property type="entry name" value="FLAGELLAR HOOK-ASSOCIATED PROTEIN 3"/>
    <property type="match status" value="1"/>
</dbReference>
<evidence type="ECO:0000256" key="3">
    <source>
        <dbReference type="ARBA" id="ARBA00023143"/>
    </source>
</evidence>
<dbReference type="Pfam" id="PF00669">
    <property type="entry name" value="Flagellin_N"/>
    <property type="match status" value="1"/>
</dbReference>
<dbReference type="NCBIfam" id="TIGR02550">
    <property type="entry name" value="flagell_flgL"/>
    <property type="match status" value="1"/>
</dbReference>
<dbReference type="Gene3D" id="1.20.1330.10">
    <property type="entry name" value="f41 fragment of flagellin, N-terminal domain"/>
    <property type="match status" value="1"/>
</dbReference>
<dbReference type="PANTHER" id="PTHR42792">
    <property type="entry name" value="FLAGELLIN"/>
    <property type="match status" value="1"/>
</dbReference>
<reference evidence="6 7" key="1">
    <citation type="submission" date="2019-05" db="EMBL/GenBank/DDBJ databases">
        <title>Georgenia *** sp. nov., and Georgenia *** sp. nov., isolated from the intestinal contents of plateau pika (Ochotona curzoniae) in the Qinghai-Tibet plateau of China.</title>
        <authorList>
            <person name="Tian Z."/>
        </authorList>
    </citation>
    <scope>NUCLEOTIDE SEQUENCE [LARGE SCALE GENOMIC DNA]</scope>
    <source>
        <strain evidence="6 7">Z443</strain>
    </source>
</reference>
<dbReference type="AlphaFoldDB" id="A0A5B8BZC0"/>
<keyword evidence="6" id="KW-0282">Flagellum</keyword>
<accession>A0A5B8BZC0</accession>
<dbReference type="GO" id="GO:0009424">
    <property type="term" value="C:bacterial-type flagellum hook"/>
    <property type="evidence" value="ECO:0007669"/>
    <property type="project" value="InterPro"/>
</dbReference>